<dbReference type="Pfam" id="PF01915">
    <property type="entry name" value="Glyco_hydro_3_C"/>
    <property type="match status" value="1"/>
</dbReference>
<organism evidence="5 6">
    <name type="scientific">Patella caerulea</name>
    <name type="common">Rayed Mediterranean limpet</name>
    <dbReference type="NCBI Taxonomy" id="87958"/>
    <lineage>
        <taxon>Eukaryota</taxon>
        <taxon>Metazoa</taxon>
        <taxon>Spiralia</taxon>
        <taxon>Lophotrochozoa</taxon>
        <taxon>Mollusca</taxon>
        <taxon>Gastropoda</taxon>
        <taxon>Patellogastropoda</taxon>
        <taxon>Patelloidea</taxon>
        <taxon>Patellidae</taxon>
        <taxon>Patella</taxon>
    </lineage>
</organism>
<dbReference type="InterPro" id="IPR002772">
    <property type="entry name" value="Glyco_hydro_3_C"/>
</dbReference>
<evidence type="ECO:0000256" key="2">
    <source>
        <dbReference type="ARBA" id="ARBA00022801"/>
    </source>
</evidence>
<dbReference type="InterPro" id="IPR036962">
    <property type="entry name" value="Glyco_hydro_3_N_sf"/>
</dbReference>
<dbReference type="GO" id="GO:0031222">
    <property type="term" value="P:arabinan catabolic process"/>
    <property type="evidence" value="ECO:0007669"/>
    <property type="project" value="TreeGrafter"/>
</dbReference>
<keyword evidence="1" id="KW-0732">Signal</keyword>
<gene>
    <name evidence="5" type="ORF">SNE40_023039</name>
</gene>
<dbReference type="EMBL" id="JAZGQO010000021">
    <property type="protein sequence ID" value="KAK6166312.1"/>
    <property type="molecule type" value="Genomic_DNA"/>
</dbReference>
<evidence type="ECO:0000259" key="4">
    <source>
        <dbReference type="SMART" id="SM01217"/>
    </source>
</evidence>
<dbReference type="Pfam" id="PF00933">
    <property type="entry name" value="Glyco_hydro_3"/>
    <property type="match status" value="1"/>
</dbReference>
<dbReference type="AlphaFoldDB" id="A0AAN8FXK2"/>
<dbReference type="GO" id="GO:0009044">
    <property type="term" value="F:xylan 1,4-beta-xylosidase activity"/>
    <property type="evidence" value="ECO:0007669"/>
    <property type="project" value="InterPro"/>
</dbReference>
<dbReference type="Proteomes" id="UP001347796">
    <property type="component" value="Unassembled WGS sequence"/>
</dbReference>
<dbReference type="InterPro" id="IPR013783">
    <property type="entry name" value="Ig-like_fold"/>
</dbReference>
<dbReference type="SUPFAM" id="SSF51445">
    <property type="entry name" value="(Trans)glycosidases"/>
    <property type="match status" value="1"/>
</dbReference>
<evidence type="ECO:0000313" key="5">
    <source>
        <dbReference type="EMBL" id="KAK6166312.1"/>
    </source>
</evidence>
<evidence type="ECO:0000256" key="1">
    <source>
        <dbReference type="ARBA" id="ARBA00022729"/>
    </source>
</evidence>
<proteinExistence type="predicted"/>
<dbReference type="Gene3D" id="3.40.50.1700">
    <property type="entry name" value="Glycoside hydrolase family 3 C-terminal domain"/>
    <property type="match status" value="1"/>
</dbReference>
<dbReference type="SMART" id="SM01217">
    <property type="entry name" value="Fn3_like"/>
    <property type="match status" value="1"/>
</dbReference>
<dbReference type="Gene3D" id="2.60.40.10">
    <property type="entry name" value="Immunoglobulins"/>
    <property type="match status" value="1"/>
</dbReference>
<dbReference type="InterPro" id="IPR026891">
    <property type="entry name" value="Fn3-like"/>
</dbReference>
<dbReference type="Pfam" id="PF14310">
    <property type="entry name" value="Fn3-like"/>
    <property type="match status" value="1"/>
</dbReference>
<dbReference type="GO" id="GO:0046556">
    <property type="term" value="F:alpha-L-arabinofuranosidase activity"/>
    <property type="evidence" value="ECO:0007669"/>
    <property type="project" value="TreeGrafter"/>
</dbReference>
<name>A0AAN8FXK2_PATCE</name>
<keyword evidence="2" id="KW-0378">Hydrolase</keyword>
<reference evidence="5 6" key="1">
    <citation type="submission" date="2024-01" db="EMBL/GenBank/DDBJ databases">
        <title>The genome of the rayed Mediterranean limpet Patella caerulea (Linnaeus, 1758).</title>
        <authorList>
            <person name="Anh-Thu Weber A."/>
            <person name="Halstead-Nussloch G."/>
        </authorList>
    </citation>
    <scope>NUCLEOTIDE SEQUENCE [LARGE SCALE GENOMIC DNA]</scope>
    <source>
        <strain evidence="5">AATW-2023a</strain>
        <tissue evidence="5">Whole specimen</tissue>
    </source>
</reference>
<dbReference type="InterPro" id="IPR044993">
    <property type="entry name" value="BXL"/>
</dbReference>
<dbReference type="GO" id="GO:0045493">
    <property type="term" value="P:xylan catabolic process"/>
    <property type="evidence" value="ECO:0007669"/>
    <property type="project" value="InterPro"/>
</dbReference>
<dbReference type="InterPro" id="IPR036881">
    <property type="entry name" value="Glyco_hydro_3_C_sf"/>
</dbReference>
<evidence type="ECO:0000313" key="6">
    <source>
        <dbReference type="Proteomes" id="UP001347796"/>
    </source>
</evidence>
<keyword evidence="3" id="KW-0326">Glycosidase</keyword>
<dbReference type="PANTHER" id="PTHR42721:SF42">
    <property type="entry name" value="FIBRONECTIN TYPE III-LIKE DOMAIN-CONTAINING PROTEIN"/>
    <property type="match status" value="1"/>
</dbReference>
<accession>A0AAN8FXK2</accession>
<dbReference type="PRINTS" id="PR00133">
    <property type="entry name" value="GLHYDRLASE3"/>
</dbReference>
<protein>
    <recommendedName>
        <fullName evidence="4">Fibronectin type III-like domain-containing protein</fullName>
    </recommendedName>
</protein>
<dbReference type="Gene3D" id="3.20.20.300">
    <property type="entry name" value="Glycoside hydrolase, family 3, N-terminal domain"/>
    <property type="match status" value="1"/>
</dbReference>
<feature type="domain" description="Fibronectin type III-like" evidence="4">
    <location>
        <begin position="634"/>
        <end position="703"/>
    </location>
</feature>
<evidence type="ECO:0000256" key="3">
    <source>
        <dbReference type="ARBA" id="ARBA00023295"/>
    </source>
</evidence>
<dbReference type="InterPro" id="IPR017853">
    <property type="entry name" value="GH"/>
</dbReference>
<dbReference type="InterPro" id="IPR001764">
    <property type="entry name" value="Glyco_hydro_3_N"/>
</dbReference>
<dbReference type="SUPFAM" id="SSF52279">
    <property type="entry name" value="Beta-D-glucan exohydrolase, C-terminal domain"/>
    <property type="match status" value="1"/>
</dbReference>
<comment type="caution">
    <text evidence="5">The sequence shown here is derived from an EMBL/GenBank/DDBJ whole genome shotgun (WGS) entry which is preliminary data.</text>
</comment>
<sequence>MNISLSWEERVDDLVSRLTLGEMMNQMAKGRADATTGTPGIPRLGIGQIDWAVECLHGDARAGNATSFPQAIGLAATWSTDILYRVAMATSLEVRAKNNNYTKHGLYGFHQGLTCFSPVINILRDPRWGRSQETYGEDPYFTGIMATNFVQGLQGDHPRYARATAGCKHFDAYAGPEDIPESRFSFDAVVNERDWRTTFLPAFRACVNAGSYSIMCSYTSINGVPSCANNELLTTILREEWGFTGYVVSDAGAVEYVRHGHNYTSNDVDTVAACVNAGCNLDFPNGNWSDFTNAFYSMVDAVKQGKLSQETISERIRPLWYTRMRLGEFDPPEMNPYRSLDLSIIQSQEHQDLSEEAAMKSFVLLKNLNNTLPLRQAPYHWIAIVGPMIDNKEIFGDYSPEMDPKFTVTPYYGLSVLGGNITSGEGCNDNRCTHYIYNDIASAVHDAEIVFVCLGLGIEVEQESRDRSNISLPGQQLQLLKDAIKYSPKDAKIILIIFNAGAVDLVWAEHNDRISAIIAAFYPAQATGTALRKIITNDGPYSVPAARTPYTWPQSTDQLPPMVNYTMDGRTYRYLRDDQPPLYPFGYGLSYTEFWYESLHIDTPQRDGVYILKAGEDLHGHVSVLNIGKITADEVIQVYIKWCNATVTTPNIQLVYFSRLPILAQDRIHFSFTIKAEQMAVWLDKKGWAVEPGLINVFVGGQQPFQQKNVGSNVLNSKFLISGYKFLGKY</sequence>
<keyword evidence="6" id="KW-1185">Reference proteome</keyword>
<dbReference type="PANTHER" id="PTHR42721">
    <property type="entry name" value="SUGAR HYDROLASE-RELATED"/>
    <property type="match status" value="1"/>
</dbReference>